<evidence type="ECO:0000313" key="2">
    <source>
        <dbReference type="Proteomes" id="UP000223311"/>
    </source>
</evidence>
<proteinExistence type="predicted"/>
<reference evidence="1 2" key="1">
    <citation type="submission" date="2017-09" db="EMBL/GenBank/DDBJ databases">
        <title>Large-scale bioinformatics analysis of Bacillus genomes uncovers conserved roles of natural products in bacterial physiology.</title>
        <authorList>
            <consortium name="Agbiome Team Llc"/>
            <person name="Bleich R.M."/>
            <person name="Grubbs K.J."/>
            <person name="Santa Maria K.C."/>
            <person name="Allen S.E."/>
            <person name="Farag S."/>
            <person name="Shank E.A."/>
            <person name="Bowers A."/>
        </authorList>
    </citation>
    <scope>NUCLEOTIDE SEQUENCE [LARGE SCALE GENOMIC DNA]</scope>
    <source>
        <strain evidence="1 2">AFS080080</strain>
    </source>
</reference>
<gene>
    <name evidence="1" type="ORF">COL66_16665</name>
</gene>
<accession>A0A2B5IWJ6</accession>
<evidence type="ECO:0008006" key="3">
    <source>
        <dbReference type="Google" id="ProtNLM"/>
    </source>
</evidence>
<dbReference type="NCBIfam" id="TIGR03720">
    <property type="entry name" value="exospor_lead"/>
    <property type="match status" value="1"/>
</dbReference>
<dbReference type="EMBL" id="NVGE01000022">
    <property type="protein sequence ID" value="PFZ29015.1"/>
    <property type="molecule type" value="Genomic_DNA"/>
</dbReference>
<comment type="caution">
    <text evidence="1">The sequence shown here is derived from an EMBL/GenBank/DDBJ whole genome shotgun (WGS) entry which is preliminary data.</text>
</comment>
<evidence type="ECO:0000313" key="1">
    <source>
        <dbReference type="EMBL" id="PFZ29015.1"/>
    </source>
</evidence>
<sequence>MMSNHQLSAAAFDPNLIGPIFPSTPTFTIPTRPTVSTEPTGPTIFFTLSAPEPESILLEPNTNNVLIMEVLVPIESKNDKSLLNVTISCCQIQVFLETIKWVDTPGDPVTPPAPIHYRIVTNIGNLNENINLAIV</sequence>
<organism evidence="1 2">
    <name type="scientific">Bacillus wiedmannii</name>
    <dbReference type="NCBI Taxonomy" id="1890302"/>
    <lineage>
        <taxon>Bacteria</taxon>
        <taxon>Bacillati</taxon>
        <taxon>Bacillota</taxon>
        <taxon>Bacilli</taxon>
        <taxon>Bacillales</taxon>
        <taxon>Bacillaceae</taxon>
        <taxon>Bacillus</taxon>
        <taxon>Bacillus cereus group</taxon>
    </lineage>
</organism>
<dbReference type="Proteomes" id="UP000223311">
    <property type="component" value="Unassembled WGS sequence"/>
</dbReference>
<name>A0A2B5IWJ6_9BACI</name>
<dbReference type="AlphaFoldDB" id="A0A2B5IWJ6"/>
<dbReference type="InterPro" id="IPR021201">
    <property type="entry name" value="Leader_pep_exosporium"/>
</dbReference>
<protein>
    <recommendedName>
        <fullName evidence="3">Exosporium leader peptide</fullName>
    </recommendedName>
</protein>